<protein>
    <recommendedName>
        <fullName evidence="4">DUF2304 domain-containing protein</fullName>
    </recommendedName>
</protein>
<name>A0A371PGR4_9BACL</name>
<comment type="caution">
    <text evidence="2">The sequence shown here is derived from an EMBL/GenBank/DDBJ whole genome shotgun (WGS) entry which is preliminary data.</text>
</comment>
<feature type="transmembrane region" description="Helical" evidence="1">
    <location>
        <begin position="12"/>
        <end position="30"/>
    </location>
</feature>
<gene>
    <name evidence="2" type="ORF">DX130_15470</name>
</gene>
<sequence length="91" mass="10384">MFSETSFKKMAAACTVISIVIIVFSCYGFILLFDRHIDSEVIFFGAFSILSVSALTILITLLTRKTREALEDEVTFLRNRIMELEKVVNKK</sequence>
<dbReference type="EMBL" id="QUBQ01000002">
    <property type="protein sequence ID" value="REK75034.1"/>
    <property type="molecule type" value="Genomic_DNA"/>
</dbReference>
<reference evidence="2 3" key="1">
    <citation type="submission" date="2018-08" db="EMBL/GenBank/DDBJ databases">
        <title>Paenibacillus sp. M4BSY-1, whole genome shotgun sequence.</title>
        <authorList>
            <person name="Tuo L."/>
        </authorList>
    </citation>
    <scope>NUCLEOTIDE SEQUENCE [LARGE SCALE GENOMIC DNA]</scope>
    <source>
        <strain evidence="2 3">M4BSY-1</strain>
    </source>
</reference>
<dbReference type="OrthoDB" id="2632049at2"/>
<proteinExistence type="predicted"/>
<evidence type="ECO:0008006" key="4">
    <source>
        <dbReference type="Google" id="ProtNLM"/>
    </source>
</evidence>
<feature type="transmembrane region" description="Helical" evidence="1">
    <location>
        <begin position="42"/>
        <end position="62"/>
    </location>
</feature>
<evidence type="ECO:0000256" key="1">
    <source>
        <dbReference type="SAM" id="Phobius"/>
    </source>
</evidence>
<dbReference type="Proteomes" id="UP000261905">
    <property type="component" value="Unassembled WGS sequence"/>
</dbReference>
<keyword evidence="1" id="KW-0812">Transmembrane</keyword>
<accession>A0A371PGR4</accession>
<organism evidence="2 3">
    <name type="scientific">Paenibacillus paeoniae</name>
    <dbReference type="NCBI Taxonomy" id="2292705"/>
    <lineage>
        <taxon>Bacteria</taxon>
        <taxon>Bacillati</taxon>
        <taxon>Bacillota</taxon>
        <taxon>Bacilli</taxon>
        <taxon>Bacillales</taxon>
        <taxon>Paenibacillaceae</taxon>
        <taxon>Paenibacillus</taxon>
    </lineage>
</organism>
<dbReference type="AlphaFoldDB" id="A0A371PGR4"/>
<dbReference type="RefSeq" id="WP_116046834.1">
    <property type="nucleotide sequence ID" value="NZ_QUBQ01000002.1"/>
</dbReference>
<keyword evidence="1" id="KW-0472">Membrane</keyword>
<evidence type="ECO:0000313" key="3">
    <source>
        <dbReference type="Proteomes" id="UP000261905"/>
    </source>
</evidence>
<evidence type="ECO:0000313" key="2">
    <source>
        <dbReference type="EMBL" id="REK75034.1"/>
    </source>
</evidence>
<keyword evidence="3" id="KW-1185">Reference proteome</keyword>
<keyword evidence="1" id="KW-1133">Transmembrane helix</keyword>